<dbReference type="Pfam" id="PF15612">
    <property type="entry name" value="WHIM1"/>
    <property type="match status" value="1"/>
</dbReference>
<evidence type="ECO:0000313" key="5">
    <source>
        <dbReference type="EMBL" id="EGG05905.1"/>
    </source>
</evidence>
<evidence type="ECO:0000256" key="3">
    <source>
        <dbReference type="SAM" id="MobiDB-lite"/>
    </source>
</evidence>
<feature type="region of interest" description="Disordered" evidence="3">
    <location>
        <begin position="192"/>
        <end position="213"/>
    </location>
</feature>
<evidence type="ECO:0000313" key="6">
    <source>
        <dbReference type="Proteomes" id="UP000001072"/>
    </source>
</evidence>
<dbReference type="KEGG" id="mlr:MELLADRAFT_77982"/>
<reference evidence="6" key="1">
    <citation type="journal article" date="2011" name="Proc. Natl. Acad. Sci. U.S.A.">
        <title>Obligate biotrophy features unraveled by the genomic analysis of rust fungi.</title>
        <authorList>
            <person name="Duplessis S."/>
            <person name="Cuomo C.A."/>
            <person name="Lin Y.-C."/>
            <person name="Aerts A."/>
            <person name="Tisserant E."/>
            <person name="Veneault-Fourrey C."/>
            <person name="Joly D.L."/>
            <person name="Hacquard S."/>
            <person name="Amselem J."/>
            <person name="Cantarel B.L."/>
            <person name="Chiu R."/>
            <person name="Coutinho P.M."/>
            <person name="Feau N."/>
            <person name="Field M."/>
            <person name="Frey P."/>
            <person name="Gelhaye E."/>
            <person name="Goldberg J."/>
            <person name="Grabherr M.G."/>
            <person name="Kodira C.D."/>
            <person name="Kohler A."/>
            <person name="Kuees U."/>
            <person name="Lindquist E.A."/>
            <person name="Lucas S.M."/>
            <person name="Mago R."/>
            <person name="Mauceli E."/>
            <person name="Morin E."/>
            <person name="Murat C."/>
            <person name="Pangilinan J.L."/>
            <person name="Park R."/>
            <person name="Pearson M."/>
            <person name="Quesneville H."/>
            <person name="Rouhier N."/>
            <person name="Sakthikumar S."/>
            <person name="Salamov A.A."/>
            <person name="Schmutz J."/>
            <person name="Selles B."/>
            <person name="Shapiro H."/>
            <person name="Tanguay P."/>
            <person name="Tuskan G.A."/>
            <person name="Henrissat B."/>
            <person name="Van de Peer Y."/>
            <person name="Rouze P."/>
            <person name="Ellis J.G."/>
            <person name="Dodds P.N."/>
            <person name="Schein J.E."/>
            <person name="Zhong S."/>
            <person name="Hamelin R.C."/>
            <person name="Grigoriev I.V."/>
            <person name="Szabo L.J."/>
            <person name="Martin F."/>
        </authorList>
    </citation>
    <scope>NUCLEOTIDE SEQUENCE [LARGE SCALE GENOMIC DNA]</scope>
    <source>
        <strain evidence="6">98AG31 / pathotype 3-4-7</strain>
    </source>
</reference>
<dbReference type="GeneID" id="18933037"/>
<proteinExistence type="predicted"/>
<dbReference type="VEuPathDB" id="FungiDB:MELLADRAFT_77982"/>
<protein>
    <recommendedName>
        <fullName evidence="4">WHIM1 domain-containing protein</fullName>
    </recommendedName>
</protein>
<keyword evidence="2" id="KW-0539">Nucleus</keyword>
<organism evidence="6">
    <name type="scientific">Melampsora larici-populina (strain 98AG31 / pathotype 3-4-7)</name>
    <name type="common">Poplar leaf rust fungus</name>
    <dbReference type="NCBI Taxonomy" id="747676"/>
    <lineage>
        <taxon>Eukaryota</taxon>
        <taxon>Fungi</taxon>
        <taxon>Dikarya</taxon>
        <taxon>Basidiomycota</taxon>
        <taxon>Pucciniomycotina</taxon>
        <taxon>Pucciniomycetes</taxon>
        <taxon>Pucciniales</taxon>
        <taxon>Melampsoraceae</taxon>
        <taxon>Melampsora</taxon>
    </lineage>
</organism>
<dbReference type="AlphaFoldDB" id="F4RP61"/>
<dbReference type="GO" id="GO:0005634">
    <property type="term" value="C:nucleus"/>
    <property type="evidence" value="ECO:0007669"/>
    <property type="project" value="UniProtKB-SubCell"/>
</dbReference>
<evidence type="ECO:0000259" key="4">
    <source>
        <dbReference type="Pfam" id="PF15612"/>
    </source>
</evidence>
<keyword evidence="6" id="KW-1185">Reference proteome</keyword>
<feature type="region of interest" description="Disordered" evidence="3">
    <location>
        <begin position="280"/>
        <end position="328"/>
    </location>
</feature>
<dbReference type="PANTHER" id="PTHR42107:SF1">
    <property type="entry name" value="WHIM1 DOMAIN-CONTAINING PROTEIN"/>
    <property type="match status" value="1"/>
</dbReference>
<comment type="subcellular location">
    <subcellularLocation>
        <location evidence="1">Nucleus</location>
    </subcellularLocation>
</comment>
<sequence>MSLTVMSEASQLLPEVTSEPQTFNITQSVQQNTPASVDLPSKRTEILDKPSESWETAYVWAFICKFTSLSEDIEIALRIQNVIDFEKAVENNDRDILTAIIKIFHENLKLVNTANWQRWLSQYVDTVLKAKEKIPSNALLKWQENLLKTSQDGFWNLDWKEKIHLLRTLVDHQLSYSQNIRSIVDENYEKALGKPSKNSASSKASTNTGKASLEQPVAIENPLLIRPLGLDRDMKTWWQIDDSPRIYCSGNPHKSNCSWDVLSSTQEEFLIAQSRLDNDPSLLPLPSPSSGDAGQDGKPVKSKGKVPAMFLTGSKKNGSPSKKIDPKLKREWQLNKAIDDVAKPRIENGKKRVQQIL</sequence>
<gene>
    <name evidence="5" type="ORF">MELLADRAFT_77982</name>
</gene>
<feature type="compositionally biased region" description="Low complexity" evidence="3">
    <location>
        <begin position="280"/>
        <end position="290"/>
    </location>
</feature>
<evidence type="ECO:0000256" key="2">
    <source>
        <dbReference type="ARBA" id="ARBA00023242"/>
    </source>
</evidence>
<dbReference type="Proteomes" id="UP000001072">
    <property type="component" value="Unassembled WGS sequence"/>
</dbReference>
<dbReference type="HOGENOM" id="CLU_777460_0_0_1"/>
<dbReference type="EMBL" id="GL883111">
    <property type="protein sequence ID" value="EGG05905.1"/>
    <property type="molecule type" value="Genomic_DNA"/>
</dbReference>
<dbReference type="RefSeq" id="XP_007410961.1">
    <property type="nucleotide sequence ID" value="XM_007410899.1"/>
</dbReference>
<dbReference type="InParanoid" id="F4RP61"/>
<dbReference type="InterPro" id="IPR028942">
    <property type="entry name" value="WHIM1_dom"/>
</dbReference>
<feature type="domain" description="WHIM1" evidence="4">
    <location>
        <begin position="145"/>
        <end position="183"/>
    </location>
</feature>
<dbReference type="PANTHER" id="PTHR42107">
    <property type="entry name" value="YALI0D24453P"/>
    <property type="match status" value="1"/>
</dbReference>
<feature type="non-terminal residue" evidence="5">
    <location>
        <position position="357"/>
    </location>
</feature>
<name>F4RP61_MELLP</name>
<dbReference type="OrthoDB" id="205403at2759"/>
<dbReference type="STRING" id="747676.F4RP61"/>
<accession>F4RP61</accession>
<feature type="compositionally biased region" description="Low complexity" evidence="3">
    <location>
        <begin position="193"/>
        <end position="212"/>
    </location>
</feature>
<evidence type="ECO:0000256" key="1">
    <source>
        <dbReference type="ARBA" id="ARBA00004123"/>
    </source>
</evidence>
<dbReference type="eggNOG" id="ENOG502S7UU">
    <property type="taxonomic scope" value="Eukaryota"/>
</dbReference>